<keyword evidence="3" id="KW-1185">Reference proteome</keyword>
<protein>
    <submittedName>
        <fullName evidence="2">Uncharacterized protein</fullName>
    </submittedName>
</protein>
<comment type="caution">
    <text evidence="2">The sequence shown here is derived from an EMBL/GenBank/DDBJ whole genome shotgun (WGS) entry which is preliminary data.</text>
</comment>
<evidence type="ECO:0000256" key="1">
    <source>
        <dbReference type="SAM" id="MobiDB-lite"/>
    </source>
</evidence>
<feature type="region of interest" description="Disordered" evidence="1">
    <location>
        <begin position="1"/>
        <end position="26"/>
    </location>
</feature>
<sequence length="131" mass="14726">MLTMSHPVNTGLWRRKRSRPPSELGEEWDTIEELKRLKLHDALPVSVRKEPSSSQALIPLPVAPSKETFKMAISVDFPETSLGRLFRQADANSQAEESSASGKELVVYQPTPLSELLKQAAYLDEHQMLLD</sequence>
<organism evidence="2 3">
    <name type="scientific">Paramicrosporidium saccamoebae</name>
    <dbReference type="NCBI Taxonomy" id="1246581"/>
    <lineage>
        <taxon>Eukaryota</taxon>
        <taxon>Fungi</taxon>
        <taxon>Fungi incertae sedis</taxon>
        <taxon>Cryptomycota</taxon>
        <taxon>Cryptomycota incertae sedis</taxon>
        <taxon>Paramicrosporidium</taxon>
    </lineage>
</organism>
<evidence type="ECO:0000313" key="2">
    <source>
        <dbReference type="EMBL" id="PJF19264.1"/>
    </source>
</evidence>
<proteinExistence type="predicted"/>
<dbReference type="Proteomes" id="UP000240830">
    <property type="component" value="Unassembled WGS sequence"/>
</dbReference>
<dbReference type="EMBL" id="MTSL01000072">
    <property type="protein sequence ID" value="PJF19264.1"/>
    <property type="molecule type" value="Genomic_DNA"/>
</dbReference>
<dbReference type="AlphaFoldDB" id="A0A2H9TNF2"/>
<reference evidence="2 3" key="1">
    <citation type="submission" date="2016-10" db="EMBL/GenBank/DDBJ databases">
        <title>The genome of Paramicrosporidium saccamoebae is the missing link in understanding Cryptomycota and Microsporidia evolution.</title>
        <authorList>
            <person name="Quandt C.A."/>
            <person name="Beaudet D."/>
            <person name="Corsaro D."/>
            <person name="Michel R."/>
            <person name="Corradi N."/>
            <person name="James T."/>
        </authorList>
    </citation>
    <scope>NUCLEOTIDE SEQUENCE [LARGE SCALE GENOMIC DNA]</scope>
    <source>
        <strain evidence="2 3">KSL3</strain>
    </source>
</reference>
<accession>A0A2H9TNF2</accession>
<evidence type="ECO:0000313" key="3">
    <source>
        <dbReference type="Proteomes" id="UP000240830"/>
    </source>
</evidence>
<name>A0A2H9TNF2_9FUNG</name>
<gene>
    <name evidence="2" type="ORF">PSACC_00903</name>
</gene>